<keyword evidence="3" id="KW-1185">Reference proteome</keyword>
<accession>A0A1I3QFY1</accession>
<dbReference type="Proteomes" id="UP000199518">
    <property type="component" value="Unassembled WGS sequence"/>
</dbReference>
<proteinExistence type="predicted"/>
<dbReference type="Gene3D" id="3.40.630.30">
    <property type="match status" value="1"/>
</dbReference>
<dbReference type="InterPro" id="IPR006464">
    <property type="entry name" value="AcTrfase_RimI/Ard1"/>
</dbReference>
<dbReference type="Pfam" id="PF00583">
    <property type="entry name" value="Acetyltransf_1"/>
    <property type="match status" value="1"/>
</dbReference>
<dbReference type="InterPro" id="IPR016181">
    <property type="entry name" value="Acyl_CoA_acyltransferase"/>
</dbReference>
<evidence type="ECO:0000259" key="1">
    <source>
        <dbReference type="PROSITE" id="PS51186"/>
    </source>
</evidence>
<evidence type="ECO:0000313" key="2">
    <source>
        <dbReference type="EMBL" id="SFJ32469.1"/>
    </source>
</evidence>
<dbReference type="OrthoDB" id="9794566at2"/>
<gene>
    <name evidence="2" type="ORF">SAMN05421753_11866</name>
</gene>
<organism evidence="2 3">
    <name type="scientific">Planctomicrobium piriforme</name>
    <dbReference type="NCBI Taxonomy" id="1576369"/>
    <lineage>
        <taxon>Bacteria</taxon>
        <taxon>Pseudomonadati</taxon>
        <taxon>Planctomycetota</taxon>
        <taxon>Planctomycetia</taxon>
        <taxon>Planctomycetales</taxon>
        <taxon>Planctomycetaceae</taxon>
        <taxon>Planctomicrobium</taxon>
    </lineage>
</organism>
<dbReference type="SUPFAM" id="SSF55729">
    <property type="entry name" value="Acyl-CoA N-acyltransferases (Nat)"/>
    <property type="match status" value="1"/>
</dbReference>
<dbReference type="EMBL" id="FOQD01000018">
    <property type="protein sequence ID" value="SFJ32469.1"/>
    <property type="molecule type" value="Genomic_DNA"/>
</dbReference>
<name>A0A1I3QFY1_9PLAN</name>
<dbReference type="PROSITE" id="PS51186">
    <property type="entry name" value="GNAT"/>
    <property type="match status" value="1"/>
</dbReference>
<protein>
    <submittedName>
        <fullName evidence="2">Ribosomal-protein-alanine N-acetyltransferase</fullName>
    </submittedName>
</protein>
<sequence length="184" mass="21340">MEAFVKSGSSPNQRLDVQIRWLIRRDMAEVLRIEQASTPNPWNDEDFLCCLRQRNCIGMVAEHNHRILGFMIYELHKSRLHILNFAVAPEGRRHGIGSQMVLRLVDKLSQQRRSEILLEIREGNLDAQLFFKKQNFKAVCVLRRHFDDTAEDAYIMQFRLHAGAEEAAFAPHNRISEISDIDAA</sequence>
<evidence type="ECO:0000313" key="3">
    <source>
        <dbReference type="Proteomes" id="UP000199518"/>
    </source>
</evidence>
<dbReference type="InterPro" id="IPR000182">
    <property type="entry name" value="GNAT_dom"/>
</dbReference>
<dbReference type="NCBIfam" id="TIGR01575">
    <property type="entry name" value="rimI"/>
    <property type="match status" value="1"/>
</dbReference>
<dbReference type="STRING" id="1576369.SAMN05421753_11866"/>
<dbReference type="GO" id="GO:0008080">
    <property type="term" value="F:N-acetyltransferase activity"/>
    <property type="evidence" value="ECO:0007669"/>
    <property type="project" value="InterPro"/>
</dbReference>
<dbReference type="CDD" id="cd04301">
    <property type="entry name" value="NAT_SF"/>
    <property type="match status" value="1"/>
</dbReference>
<dbReference type="AlphaFoldDB" id="A0A1I3QFY1"/>
<reference evidence="3" key="1">
    <citation type="submission" date="2016-10" db="EMBL/GenBank/DDBJ databases">
        <authorList>
            <person name="Varghese N."/>
            <person name="Submissions S."/>
        </authorList>
    </citation>
    <scope>NUCLEOTIDE SEQUENCE [LARGE SCALE GENOMIC DNA]</scope>
    <source>
        <strain evidence="3">DSM 26348</strain>
    </source>
</reference>
<feature type="domain" description="N-acetyltransferase" evidence="1">
    <location>
        <begin position="17"/>
        <end position="161"/>
    </location>
</feature>
<keyword evidence="2" id="KW-0808">Transferase</keyword>